<dbReference type="OrthoDB" id="2147978at2759"/>
<accession>A0A9W9CKV5</accession>
<keyword evidence="8" id="KW-0999">Mitochondrion inner membrane</keyword>
<keyword evidence="9" id="KW-0809">Transit peptide</keyword>
<dbReference type="PANTHER" id="PTHR40637:SF1">
    <property type="entry name" value="ESSS SUBUNIT OF NADH:UBIQUINONE OXIDOREDUCTASE (COMPLEX I) PROTEIN"/>
    <property type="match status" value="1"/>
</dbReference>
<dbReference type="InterPro" id="IPR019329">
    <property type="entry name" value="NADH_UbQ_OxRdtase_ESSS_su"/>
</dbReference>
<evidence type="ECO:0000256" key="15">
    <source>
        <dbReference type="ARBA" id="ARBA00031387"/>
    </source>
</evidence>
<comment type="similarity">
    <text evidence="3">Belongs to the complex I NDUFB11 subunit family.</text>
</comment>
<evidence type="ECO:0000256" key="7">
    <source>
        <dbReference type="ARBA" id="ARBA00022692"/>
    </source>
</evidence>
<evidence type="ECO:0000256" key="6">
    <source>
        <dbReference type="ARBA" id="ARBA00022660"/>
    </source>
</evidence>
<evidence type="ECO:0000256" key="4">
    <source>
        <dbReference type="ARBA" id="ARBA00018632"/>
    </source>
</evidence>
<evidence type="ECO:0000256" key="8">
    <source>
        <dbReference type="ARBA" id="ARBA00022792"/>
    </source>
</evidence>
<comment type="subcellular location">
    <subcellularLocation>
        <location evidence="2">Mitochondrion inner membrane</location>
        <topology evidence="2">Single-pass membrane protein</topology>
    </subcellularLocation>
</comment>
<keyword evidence="6" id="KW-0679">Respiratory chain</keyword>
<evidence type="ECO:0000256" key="14">
    <source>
        <dbReference type="ARBA" id="ARBA00030753"/>
    </source>
</evidence>
<keyword evidence="11" id="KW-1133">Transmembrane helix</keyword>
<gene>
    <name evidence="17" type="ORF">N0V83_006545</name>
</gene>
<proteinExistence type="inferred from homology"/>
<dbReference type="Pfam" id="PF10183">
    <property type="entry name" value="ESSS"/>
    <property type="match status" value="1"/>
</dbReference>
<dbReference type="EMBL" id="JAPEUY010000011">
    <property type="protein sequence ID" value="KAJ4368189.1"/>
    <property type="molecule type" value="Genomic_DNA"/>
</dbReference>
<reference evidence="17" key="1">
    <citation type="submission" date="2022-10" db="EMBL/GenBank/DDBJ databases">
        <title>Tapping the CABI collections for fungal endophytes: first genome assemblies for Collariella, Neodidymelliopsis, Ascochyta clinopodiicola, Didymella pomorum, Didymosphaeria variabile, Neocosmospora piperis and Neocucurbitaria cava.</title>
        <authorList>
            <person name="Hill R."/>
        </authorList>
    </citation>
    <scope>NUCLEOTIDE SEQUENCE</scope>
    <source>
        <strain evidence="17">IMI 356814</strain>
    </source>
</reference>
<evidence type="ECO:0000256" key="11">
    <source>
        <dbReference type="ARBA" id="ARBA00022989"/>
    </source>
</evidence>
<evidence type="ECO:0000313" key="18">
    <source>
        <dbReference type="Proteomes" id="UP001140560"/>
    </source>
</evidence>
<keyword evidence="18" id="KW-1185">Reference proteome</keyword>
<evidence type="ECO:0000256" key="10">
    <source>
        <dbReference type="ARBA" id="ARBA00022982"/>
    </source>
</evidence>
<name>A0A9W9CKV5_9PLEO</name>
<keyword evidence="12" id="KW-0496">Mitochondrion</keyword>
<evidence type="ECO:0000256" key="5">
    <source>
        <dbReference type="ARBA" id="ARBA00022448"/>
    </source>
</evidence>
<dbReference type="AlphaFoldDB" id="A0A9W9CKV5"/>
<keyword evidence="13" id="KW-0472">Membrane</keyword>
<evidence type="ECO:0000313" key="17">
    <source>
        <dbReference type="EMBL" id="KAJ4368189.1"/>
    </source>
</evidence>
<dbReference type="GO" id="GO:0005743">
    <property type="term" value="C:mitochondrial inner membrane"/>
    <property type="evidence" value="ECO:0007669"/>
    <property type="project" value="UniProtKB-SubCell"/>
</dbReference>
<comment type="subunit">
    <text evidence="16">Complex I is composed of 45 different subunits. Interacts with BCAP31.</text>
</comment>
<evidence type="ECO:0000256" key="16">
    <source>
        <dbReference type="ARBA" id="ARBA00046528"/>
    </source>
</evidence>
<comment type="caution">
    <text evidence="17">The sequence shown here is derived from an EMBL/GenBank/DDBJ whole genome shotgun (WGS) entry which is preliminary data.</text>
</comment>
<protein>
    <recommendedName>
        <fullName evidence="4">NADH dehydrogenase [ubiquinone] 1 beta subcomplex subunit 11, mitochondrial</fullName>
    </recommendedName>
    <alternativeName>
        <fullName evidence="15">Complex I-ESSS</fullName>
    </alternativeName>
    <alternativeName>
        <fullName evidence="14">NADH-ubiquinone oxidoreductase ESSS subunit</fullName>
    </alternativeName>
</protein>
<organism evidence="17 18">
    <name type="scientific">Neocucurbitaria cava</name>
    <dbReference type="NCBI Taxonomy" id="798079"/>
    <lineage>
        <taxon>Eukaryota</taxon>
        <taxon>Fungi</taxon>
        <taxon>Dikarya</taxon>
        <taxon>Ascomycota</taxon>
        <taxon>Pezizomycotina</taxon>
        <taxon>Dothideomycetes</taxon>
        <taxon>Pleosporomycetidae</taxon>
        <taxon>Pleosporales</taxon>
        <taxon>Pleosporineae</taxon>
        <taxon>Cucurbitariaceae</taxon>
        <taxon>Neocucurbitaria</taxon>
    </lineage>
</organism>
<evidence type="ECO:0000256" key="2">
    <source>
        <dbReference type="ARBA" id="ARBA00004434"/>
    </source>
</evidence>
<keyword evidence="10" id="KW-0249">Electron transport</keyword>
<keyword evidence="7" id="KW-0812">Transmembrane</keyword>
<dbReference type="PANTHER" id="PTHR40637">
    <property type="entry name" value="ESSS SUBUNIT OF NADH:UBIQUINONE OXIDOREDUCTASE (COMPLEX I) PROTEIN"/>
    <property type="match status" value="1"/>
</dbReference>
<dbReference type="Proteomes" id="UP001140560">
    <property type="component" value="Unassembled WGS sequence"/>
</dbReference>
<evidence type="ECO:0000256" key="9">
    <source>
        <dbReference type="ARBA" id="ARBA00022946"/>
    </source>
</evidence>
<comment type="function">
    <text evidence="1">Accessory subunit of the mitochondrial membrane respiratory chain NADH dehydrogenase (Complex I), that is believed not to be involved in catalysis. Complex I functions in the transfer of electrons from NADH to the respiratory chain. The immediate electron acceptor for the enzyme is believed to be ubiquinone.</text>
</comment>
<sequence length="123" mass="13412">MQSLRAAASGSRALATCTARHSTSLRSLTGARAFSQSTAVRSGGHDSHYDPPSGWLFGVKPGEQYEKEGWENVMYWGFGGACAFGVIAYAFKPDTSIQTWALEEARRRLEAEGILPDPDNKKE</sequence>
<keyword evidence="5" id="KW-0813">Transport</keyword>
<evidence type="ECO:0000256" key="12">
    <source>
        <dbReference type="ARBA" id="ARBA00023128"/>
    </source>
</evidence>
<evidence type="ECO:0000256" key="3">
    <source>
        <dbReference type="ARBA" id="ARBA00008915"/>
    </source>
</evidence>
<evidence type="ECO:0000256" key="1">
    <source>
        <dbReference type="ARBA" id="ARBA00003195"/>
    </source>
</evidence>
<evidence type="ECO:0000256" key="13">
    <source>
        <dbReference type="ARBA" id="ARBA00023136"/>
    </source>
</evidence>